<evidence type="ECO:0000256" key="3">
    <source>
        <dbReference type="ARBA" id="ARBA00005985"/>
    </source>
</evidence>
<protein>
    <recommendedName>
        <fullName evidence="11">4-hydroxybenzoate octaprenyltransferase</fullName>
        <ecNumber evidence="11">2.5.1.39</ecNumber>
    </recommendedName>
</protein>
<evidence type="ECO:0000256" key="12">
    <source>
        <dbReference type="SAM" id="Phobius"/>
    </source>
</evidence>
<feature type="non-terminal residue" evidence="13">
    <location>
        <position position="306"/>
    </location>
</feature>
<accession>A0A7V5NWH7</accession>
<dbReference type="Gene3D" id="1.20.120.1780">
    <property type="entry name" value="UbiA prenyltransferase"/>
    <property type="match status" value="1"/>
</dbReference>
<dbReference type="InterPro" id="IPR030470">
    <property type="entry name" value="UbiA_prenylTrfase_CS"/>
</dbReference>
<dbReference type="InterPro" id="IPR044878">
    <property type="entry name" value="UbiA_sf"/>
</dbReference>
<keyword evidence="8 12" id="KW-0812">Transmembrane</keyword>
<feature type="transmembrane region" description="Helical" evidence="12">
    <location>
        <begin position="161"/>
        <end position="177"/>
    </location>
</feature>
<keyword evidence="6" id="KW-0808">Transferase</keyword>
<dbReference type="FunFam" id="1.20.120.1780:FF:000001">
    <property type="entry name" value="4-hydroxybenzoate octaprenyltransferase"/>
    <property type="match status" value="1"/>
</dbReference>
<feature type="transmembrane region" description="Helical" evidence="12">
    <location>
        <begin position="230"/>
        <end position="249"/>
    </location>
</feature>
<name>A0A7V5NWH7_9PROT</name>
<proteinExistence type="inferred from homology"/>
<comment type="similarity">
    <text evidence="3">Belongs to the UbiA prenyltransferase family.</text>
</comment>
<evidence type="ECO:0000256" key="10">
    <source>
        <dbReference type="ARBA" id="ARBA00023136"/>
    </source>
</evidence>
<dbReference type="GO" id="GO:0006744">
    <property type="term" value="P:ubiquinone biosynthetic process"/>
    <property type="evidence" value="ECO:0007669"/>
    <property type="project" value="UniProtKB-UniRule"/>
</dbReference>
<evidence type="ECO:0000256" key="6">
    <source>
        <dbReference type="ARBA" id="ARBA00022679"/>
    </source>
</evidence>
<dbReference type="FunFam" id="1.10.357.140:FF:000008">
    <property type="entry name" value="4-hydroxybenzoate octaprenyltransferase"/>
    <property type="match status" value="1"/>
</dbReference>
<evidence type="ECO:0000256" key="5">
    <source>
        <dbReference type="ARBA" id="ARBA00022519"/>
    </source>
</evidence>
<reference evidence="13" key="1">
    <citation type="journal article" date="2020" name="mSystems">
        <title>Genome- and Community-Level Interaction Insights into Carbon Utilization and Element Cycling Functions of Hydrothermarchaeota in Hydrothermal Sediment.</title>
        <authorList>
            <person name="Zhou Z."/>
            <person name="Liu Y."/>
            <person name="Xu W."/>
            <person name="Pan J."/>
            <person name="Luo Z.H."/>
            <person name="Li M."/>
        </authorList>
    </citation>
    <scope>NUCLEOTIDE SEQUENCE [LARGE SCALE GENOMIC DNA]</scope>
    <source>
        <strain evidence="13">HyVt-538</strain>
    </source>
</reference>
<evidence type="ECO:0000256" key="8">
    <source>
        <dbReference type="ARBA" id="ARBA00022692"/>
    </source>
</evidence>
<comment type="cofactor">
    <cofactor evidence="1">
        <name>Mg(2+)</name>
        <dbReference type="ChEBI" id="CHEBI:18420"/>
    </cofactor>
</comment>
<dbReference type="GO" id="GO:0005886">
    <property type="term" value="C:plasma membrane"/>
    <property type="evidence" value="ECO:0007669"/>
    <property type="project" value="TreeGrafter"/>
</dbReference>
<feature type="transmembrane region" description="Helical" evidence="12">
    <location>
        <begin position="255"/>
        <end position="272"/>
    </location>
</feature>
<organism evidence="13">
    <name type="scientific">Hellea balneolensis</name>
    <dbReference type="NCBI Taxonomy" id="287478"/>
    <lineage>
        <taxon>Bacteria</taxon>
        <taxon>Pseudomonadati</taxon>
        <taxon>Pseudomonadota</taxon>
        <taxon>Alphaproteobacteria</taxon>
        <taxon>Maricaulales</taxon>
        <taxon>Robiginitomaculaceae</taxon>
        <taxon>Hellea</taxon>
    </lineage>
</organism>
<feature type="transmembrane region" description="Helical" evidence="12">
    <location>
        <begin position="36"/>
        <end position="58"/>
    </location>
</feature>
<dbReference type="HAMAP" id="MF_01635">
    <property type="entry name" value="UbiA"/>
    <property type="match status" value="1"/>
</dbReference>
<dbReference type="NCBIfam" id="TIGR01474">
    <property type="entry name" value="ubiA_proteo"/>
    <property type="match status" value="1"/>
</dbReference>
<evidence type="ECO:0000256" key="11">
    <source>
        <dbReference type="NCBIfam" id="TIGR01474"/>
    </source>
</evidence>
<comment type="caution">
    <text evidence="13">The sequence shown here is derived from an EMBL/GenBank/DDBJ whole genome shotgun (WGS) entry which is preliminary data.</text>
</comment>
<dbReference type="EMBL" id="DROP01000027">
    <property type="protein sequence ID" value="HHI88383.1"/>
    <property type="molecule type" value="Genomic_DNA"/>
</dbReference>
<dbReference type="PANTHER" id="PTHR11048:SF28">
    <property type="entry name" value="4-HYDROXYBENZOATE POLYPRENYLTRANSFERASE, MITOCHONDRIAL"/>
    <property type="match status" value="1"/>
</dbReference>
<dbReference type="InterPro" id="IPR000537">
    <property type="entry name" value="UbiA_prenyltransferase"/>
</dbReference>
<dbReference type="EC" id="2.5.1.39" evidence="11"/>
<evidence type="ECO:0000256" key="2">
    <source>
        <dbReference type="ARBA" id="ARBA00004141"/>
    </source>
</evidence>
<dbReference type="Proteomes" id="UP000885806">
    <property type="component" value="Unassembled WGS sequence"/>
</dbReference>
<gene>
    <name evidence="13" type="ORF">ENK01_00385</name>
</gene>
<evidence type="ECO:0000313" key="13">
    <source>
        <dbReference type="EMBL" id="HHI88383.1"/>
    </source>
</evidence>
<evidence type="ECO:0000256" key="1">
    <source>
        <dbReference type="ARBA" id="ARBA00001946"/>
    </source>
</evidence>
<keyword evidence="7" id="KW-0831">Ubiquinone biosynthesis</keyword>
<dbReference type="InterPro" id="IPR039653">
    <property type="entry name" value="Prenyltransferase"/>
</dbReference>
<dbReference type="PROSITE" id="PS00943">
    <property type="entry name" value="UBIA"/>
    <property type="match status" value="1"/>
</dbReference>
<sequence>MGQDHTIKDSVQDGWVERMPARLRPFLRLARYDRPIGFWLLALPGFTGLAFAGLSHGYSWMDVKWAVLIGIGAVAMRGAGCTYNDIVDRDLDAKVARTALRPLPAGTVTLRQAWAWLIIQCLIGLMVLLFFPRYSQMIALASLLLVAAYPFMKRITYWPQAWLGLTFNWAVLVAYAAKTDNLSLGINIIYFGLVLWTIGYDTIYACQDVEDDALIGVKSTARLFGAKTRFWVGCLYFVCVLILGAAVWVETQNSLLAIVVFPFAGHLFWQTVKLNPADSTTCLALFKSNKWAGLVLSFSLLVPALL</sequence>
<comment type="subcellular location">
    <subcellularLocation>
        <location evidence="2">Membrane</location>
        <topology evidence="2">Multi-pass membrane protein</topology>
    </subcellularLocation>
</comment>
<evidence type="ECO:0000256" key="4">
    <source>
        <dbReference type="ARBA" id="ARBA00022475"/>
    </source>
</evidence>
<evidence type="ECO:0000256" key="9">
    <source>
        <dbReference type="ARBA" id="ARBA00022989"/>
    </source>
</evidence>
<dbReference type="GO" id="GO:0008412">
    <property type="term" value="F:4-hydroxybenzoate polyprenyltransferase activity"/>
    <property type="evidence" value="ECO:0007669"/>
    <property type="project" value="UniProtKB-UniRule"/>
</dbReference>
<dbReference type="Pfam" id="PF01040">
    <property type="entry name" value="UbiA"/>
    <property type="match status" value="1"/>
</dbReference>
<dbReference type="CDD" id="cd13959">
    <property type="entry name" value="PT_UbiA_COQ2"/>
    <property type="match status" value="1"/>
</dbReference>
<evidence type="ECO:0000256" key="7">
    <source>
        <dbReference type="ARBA" id="ARBA00022688"/>
    </source>
</evidence>
<dbReference type="PANTHER" id="PTHR11048">
    <property type="entry name" value="PRENYLTRANSFERASES"/>
    <property type="match status" value="1"/>
</dbReference>
<feature type="transmembrane region" description="Helical" evidence="12">
    <location>
        <begin position="113"/>
        <end position="131"/>
    </location>
</feature>
<dbReference type="InterPro" id="IPR006370">
    <property type="entry name" value="HB_polyprenyltransferase-like"/>
</dbReference>
<keyword evidence="5" id="KW-0997">Cell inner membrane</keyword>
<dbReference type="Gene3D" id="1.10.357.140">
    <property type="entry name" value="UbiA prenyltransferase"/>
    <property type="match status" value="1"/>
</dbReference>
<keyword evidence="4" id="KW-1003">Cell membrane</keyword>
<dbReference type="AlphaFoldDB" id="A0A7V5NWH7"/>
<keyword evidence="9 12" id="KW-1133">Transmembrane helix</keyword>
<keyword evidence="10 12" id="KW-0472">Membrane</keyword>